<reference evidence="3 4" key="1">
    <citation type="submission" date="2019-04" db="EMBL/GenBank/DDBJ databases">
        <title>Sulfurimonas crateris sp. nov. a facultative anaerobic sulfur-oxidizing chemolithautotrophic bacterium isolated from a terrestrial mud vulcano.</title>
        <authorList>
            <person name="Ratnikova N.M."/>
            <person name="Slobodkin A.I."/>
            <person name="Merkel A.Y."/>
            <person name="Novikov A."/>
            <person name="Bonch-Osmolovskaya E.A."/>
            <person name="Slobodkina G.B."/>
        </authorList>
    </citation>
    <scope>NUCLEOTIDE SEQUENCE [LARGE SCALE GENOMIC DNA]</scope>
    <source>
        <strain evidence="3 4">SN118</strain>
    </source>
</reference>
<evidence type="ECO:0000256" key="1">
    <source>
        <dbReference type="SAM" id="Coils"/>
    </source>
</evidence>
<dbReference type="RefSeq" id="WP_137014751.1">
    <property type="nucleotide sequence ID" value="NZ_SZPX01000007.1"/>
</dbReference>
<dbReference type="EMBL" id="SZPX01000007">
    <property type="protein sequence ID" value="TKI68688.1"/>
    <property type="molecule type" value="Genomic_DNA"/>
</dbReference>
<sequence length="85" mass="9918">MKYILILFMLFSTLLTAAEKQVAKEENKVQKALQEAIEQEKKFAKEQKFYQSHEYDLKSHEVDSSSLGNITVPEPIDFDMDKAYQ</sequence>
<gene>
    <name evidence="3" type="ORF">FCU45_09755</name>
</gene>
<feature type="signal peptide" evidence="2">
    <location>
        <begin position="1"/>
        <end position="17"/>
    </location>
</feature>
<feature type="coiled-coil region" evidence="1">
    <location>
        <begin position="15"/>
        <end position="42"/>
    </location>
</feature>
<accession>A0A4U2Z3K3</accession>
<evidence type="ECO:0000256" key="2">
    <source>
        <dbReference type="SAM" id="SignalP"/>
    </source>
</evidence>
<protein>
    <recommendedName>
        <fullName evidence="5">Transporter</fullName>
    </recommendedName>
</protein>
<organism evidence="3 4">
    <name type="scientific">Sulfurimonas crateris</name>
    <dbReference type="NCBI Taxonomy" id="2574727"/>
    <lineage>
        <taxon>Bacteria</taxon>
        <taxon>Pseudomonadati</taxon>
        <taxon>Campylobacterota</taxon>
        <taxon>Epsilonproteobacteria</taxon>
        <taxon>Campylobacterales</taxon>
        <taxon>Sulfurimonadaceae</taxon>
        <taxon>Sulfurimonas</taxon>
    </lineage>
</organism>
<keyword evidence="4" id="KW-1185">Reference proteome</keyword>
<keyword evidence="1" id="KW-0175">Coiled coil</keyword>
<evidence type="ECO:0000313" key="3">
    <source>
        <dbReference type="EMBL" id="TKI68688.1"/>
    </source>
</evidence>
<evidence type="ECO:0000313" key="4">
    <source>
        <dbReference type="Proteomes" id="UP000309561"/>
    </source>
</evidence>
<keyword evidence="2" id="KW-0732">Signal</keyword>
<comment type="caution">
    <text evidence="3">The sequence shown here is derived from an EMBL/GenBank/DDBJ whole genome shotgun (WGS) entry which is preliminary data.</text>
</comment>
<dbReference type="Proteomes" id="UP000309561">
    <property type="component" value="Unassembled WGS sequence"/>
</dbReference>
<name>A0A4U2Z3K3_9BACT</name>
<dbReference type="OrthoDB" id="9962093at2"/>
<dbReference type="AlphaFoldDB" id="A0A4U2Z3K3"/>
<proteinExistence type="predicted"/>
<feature type="chain" id="PRO_5020674030" description="Transporter" evidence="2">
    <location>
        <begin position="18"/>
        <end position="85"/>
    </location>
</feature>
<evidence type="ECO:0008006" key="5">
    <source>
        <dbReference type="Google" id="ProtNLM"/>
    </source>
</evidence>